<feature type="region of interest" description="Disordered" evidence="2">
    <location>
        <begin position="1487"/>
        <end position="1610"/>
    </location>
</feature>
<feature type="domain" description="cDENN" evidence="3">
    <location>
        <begin position="835"/>
        <end position="1029"/>
    </location>
</feature>
<feature type="coiled-coil region" evidence="1">
    <location>
        <begin position="1164"/>
        <end position="1268"/>
    </location>
</feature>
<feature type="compositionally biased region" description="Low complexity" evidence="2">
    <location>
        <begin position="1586"/>
        <end position="1602"/>
    </location>
</feature>
<feature type="compositionally biased region" description="Polar residues" evidence="2">
    <location>
        <begin position="1553"/>
        <end position="1577"/>
    </location>
</feature>
<feature type="region of interest" description="Disordered" evidence="2">
    <location>
        <begin position="279"/>
        <end position="301"/>
    </location>
</feature>
<dbReference type="Gene3D" id="3.40.50.11500">
    <property type="match status" value="1"/>
</dbReference>
<sequence length="1727" mass="186107">MSTPIAALYSRPRSPYLSHGHPPTSPPPSSAANSSALPTPPRPEERRSPLKRATLSLDPRKDDPFAAQAPPARLEEEERARVAEGDEGGLGGEEWRVDTSLDRARQTGPQEPGAPLRQRRPPVVAPVQETNPASVRRRSSTSSFLRALVPRPLRSSTSTSTSTSLSTSPTPAAPALAKLPRRARSSIQLERISAPLAGSARGGSLRVRGTVELIGVQEARERRRSWVEQAEAEPEAEARASAQTEERASPPLRQSASARSLRRRGSLGTLLFPRRASAAVSATEGGAHEGEGDKPTVQPTKKTLKVLGNLVGSIKGDETRHAPAHDDGDVVGLALTTDEPTRRIVPDNARYSFATLSSSVGSMRSRALTSTASSVRSPSISRRRVLSSGTTLSRHLEEAGSESPQPTASRPLSPPPNVPLPALPTASPSTTSLPRINFTAPTPGTTPASHRVRTTSRPPLPPGLAPEPAESPGSPPSPNMQATVKRVSSRASTLRREPPPQQPQQQSQPQDEPQRPPRPPRASARTIRSNADEQVEAHDRSARLHFDNAPTRDARSRTVSGVSAATDRTSRAPVSSADVRAQDRATKRTGSSFAPAQSTAGPRDPLASLYLVCGLPKEVRNWREAERVDGEERRWKAEVLGVMEGARREGEAQVGEEVRRLERDERDRVQAKALKLAFDRDVEVIASPTQPPATTAFFSFTTLRPSSSASSSVATEQRYHCVSLLVWSHSDDTRAAAASALLRHSDPPRATRSQVEAEAVRRAAKAARAGKRLSSQLLGRMRGAEEEDGTDGGTTTTGGAASETETEGRLSFDLEDAPAMPSPRLFDDFDSEPLWLPYAIVLVSTSPLYTLLSDVVRLSWARYHQDLASHSLQMERLLKAPTPFPGETLRVPVGSEYDQRETFFVASMPGKIDWSTTVTASNYPMWPVFKALHADNLLTVAELALAPLGRVVFISRHRIMLSLATMTFQAILEMRGWKGLAFPSVHARDLKLFLEDPGPWLLGMPASQATSALLSSLSPDIVVVDLDDNLVSCARPFPGAVSTGSTRDKARRRLEAVTGDVGRNEVPLELVEAFPGGRFRPFSLVEVDGELRAAERLKPDVAWQWDESRVLKELDSILADTPRVTVLGRILRRKAPRKSVDLDSNLKQVQAVVREHTTTFVEQRDALEAEIYKANRRLQVLMNQSAEWTRAFSTFKEFSERATAESVELKMRLERERREARRLTGQLAADREHQAQLEDSLEAVERAREQALEELARVDSMRRNLEQHRALVAQEIQAIVQGAEDDSSPLYQAVYSRIEALSQRSDTPSLRSTSAQSNRPPSRLARQPSYMADRIPDVISEEEELSAAQEVLEEEARLESMRLALQETLRAVSSRLSLALQAAGEFGDTASSPQDSTQASSSFDTSSPSRSAESDATLVSSTSPTTFRPPASPDVGPFDKPQSFSPTGSPALGFHPKTLTLTPPVSPELGSGHESAVATSDFAFVTTRPHQQQPRRYRPRAQGHLRDDSAGGASILSCSSGTSASMTPPARSSTQSFFALSTPTGATKGHGRTASQGRGPSRSPTYSRSASAMSLSHPQGPAHSRSPSALSQLSYVSSSPASETDDAASFVSVSEGVTGCGGGSGGGGETSTHDADHFELEELAAHAVSPTPQARRKSGGGGGGHTREDSFAIDAPPVALFTRSGSLRSLNGSGRGAAVSGGGGKGRGDVDTPGRVRATVQRYEQRV</sequence>
<dbReference type="STRING" id="5288.A0A5C5G1E5"/>
<evidence type="ECO:0000313" key="5">
    <source>
        <dbReference type="Proteomes" id="UP000311382"/>
    </source>
</evidence>
<feature type="compositionally biased region" description="Basic and acidic residues" evidence="2">
    <location>
        <begin position="93"/>
        <end position="105"/>
    </location>
</feature>
<evidence type="ECO:0000313" key="4">
    <source>
        <dbReference type="EMBL" id="TNY21811.1"/>
    </source>
</evidence>
<dbReference type="OrthoDB" id="6019893at2759"/>
<dbReference type="EMBL" id="SOZI01000036">
    <property type="protein sequence ID" value="TNY21811.1"/>
    <property type="molecule type" value="Genomic_DNA"/>
</dbReference>
<feature type="region of interest" description="Disordered" evidence="2">
    <location>
        <begin position="1649"/>
        <end position="1727"/>
    </location>
</feature>
<accession>A0A5C5G1E5</accession>
<feature type="compositionally biased region" description="Polar residues" evidence="2">
    <location>
        <begin position="588"/>
        <end position="600"/>
    </location>
</feature>
<feature type="compositionally biased region" description="Polar residues" evidence="2">
    <location>
        <begin position="1302"/>
        <end position="1320"/>
    </location>
</feature>
<feature type="compositionally biased region" description="Polar residues" evidence="2">
    <location>
        <begin position="1516"/>
        <end position="1545"/>
    </location>
</feature>
<organism evidence="4 5">
    <name type="scientific">Rhodotorula diobovata</name>
    <dbReference type="NCBI Taxonomy" id="5288"/>
    <lineage>
        <taxon>Eukaryota</taxon>
        <taxon>Fungi</taxon>
        <taxon>Dikarya</taxon>
        <taxon>Basidiomycota</taxon>
        <taxon>Pucciniomycotina</taxon>
        <taxon>Microbotryomycetes</taxon>
        <taxon>Sporidiobolales</taxon>
        <taxon>Sporidiobolaceae</taxon>
        <taxon>Rhodotorula</taxon>
    </lineage>
</organism>
<dbReference type="InterPro" id="IPR001194">
    <property type="entry name" value="cDENN_dom"/>
</dbReference>
<feature type="region of interest" description="Disordered" evidence="2">
    <location>
        <begin position="1387"/>
        <end position="1474"/>
    </location>
</feature>
<feature type="compositionally biased region" description="Basic residues" evidence="2">
    <location>
        <begin position="1493"/>
        <end position="1503"/>
    </location>
</feature>
<evidence type="ECO:0000256" key="1">
    <source>
        <dbReference type="SAM" id="Coils"/>
    </source>
</evidence>
<dbReference type="SMART" id="SM00799">
    <property type="entry name" value="DENN"/>
    <property type="match status" value="1"/>
</dbReference>
<feature type="compositionally biased region" description="Basic and acidic residues" evidence="2">
    <location>
        <begin position="535"/>
        <end position="556"/>
    </location>
</feature>
<gene>
    <name evidence="4" type="ORF">DMC30DRAFT_180686</name>
</gene>
<keyword evidence="1" id="KW-0175">Coiled coil</keyword>
<feature type="compositionally biased region" description="Low complexity" evidence="2">
    <location>
        <begin position="1387"/>
        <end position="1411"/>
    </location>
</feature>
<feature type="region of interest" description="Disordered" evidence="2">
    <location>
        <begin position="1"/>
        <end position="181"/>
    </location>
</feature>
<feature type="region of interest" description="Disordered" evidence="2">
    <location>
        <begin position="1302"/>
        <end position="1330"/>
    </location>
</feature>
<feature type="compositionally biased region" description="Basic and acidic residues" evidence="2">
    <location>
        <begin position="73"/>
        <end position="84"/>
    </location>
</feature>
<feature type="compositionally biased region" description="Polar residues" evidence="2">
    <location>
        <begin position="426"/>
        <end position="448"/>
    </location>
</feature>
<feature type="region of interest" description="Disordered" evidence="2">
    <location>
        <begin position="220"/>
        <end position="267"/>
    </location>
</feature>
<feature type="compositionally biased region" description="Polar residues" evidence="2">
    <location>
        <begin position="1417"/>
        <end position="1426"/>
    </location>
</feature>
<feature type="compositionally biased region" description="Polar residues" evidence="2">
    <location>
        <begin position="557"/>
        <end position="567"/>
    </location>
</feature>
<keyword evidence="5" id="KW-1185">Reference proteome</keyword>
<feature type="compositionally biased region" description="Low complexity" evidence="2">
    <location>
        <begin position="369"/>
        <end position="380"/>
    </location>
</feature>
<dbReference type="Proteomes" id="UP000311382">
    <property type="component" value="Unassembled WGS sequence"/>
</dbReference>
<feature type="compositionally biased region" description="Low complexity" evidence="2">
    <location>
        <begin position="1683"/>
        <end position="1692"/>
    </location>
</feature>
<evidence type="ECO:0000256" key="2">
    <source>
        <dbReference type="SAM" id="MobiDB-lite"/>
    </source>
</evidence>
<feature type="compositionally biased region" description="Gly residues" evidence="2">
    <location>
        <begin position="1693"/>
        <end position="1705"/>
    </location>
</feature>
<feature type="compositionally biased region" description="Low complexity" evidence="2">
    <location>
        <begin position="150"/>
        <end position="178"/>
    </location>
</feature>
<feature type="region of interest" description="Disordered" evidence="2">
    <location>
        <begin position="369"/>
        <end position="602"/>
    </location>
</feature>
<reference evidence="4 5" key="1">
    <citation type="submission" date="2019-03" db="EMBL/GenBank/DDBJ databases">
        <title>Rhodosporidium diobovatum UCD-FST 08-225 genome sequencing, assembly, and annotation.</title>
        <authorList>
            <person name="Fakankun I.U."/>
            <person name="Fristensky B."/>
            <person name="Levin D.B."/>
        </authorList>
    </citation>
    <scope>NUCLEOTIDE SEQUENCE [LARGE SCALE GENOMIC DNA]</scope>
    <source>
        <strain evidence="4 5">UCD-FST 08-225</strain>
    </source>
</reference>
<proteinExistence type="predicted"/>
<feature type="region of interest" description="Disordered" evidence="2">
    <location>
        <begin position="766"/>
        <end position="809"/>
    </location>
</feature>
<feature type="compositionally biased region" description="Pro residues" evidence="2">
    <location>
        <begin position="412"/>
        <end position="422"/>
    </location>
</feature>
<evidence type="ECO:0000259" key="3">
    <source>
        <dbReference type="SMART" id="SM00799"/>
    </source>
</evidence>
<name>A0A5C5G1E5_9BASI</name>
<dbReference type="InterPro" id="IPR043153">
    <property type="entry name" value="DENN_C"/>
</dbReference>
<comment type="caution">
    <text evidence="4">The sequence shown here is derived from an EMBL/GenBank/DDBJ whole genome shotgun (WGS) entry which is preliminary data.</text>
</comment>
<protein>
    <submittedName>
        <fullName evidence="4">DENN domain-containing protein</fullName>
    </submittedName>
</protein>